<dbReference type="Proteomes" id="UP000320547">
    <property type="component" value="Unassembled WGS sequence"/>
</dbReference>
<proteinExistence type="predicted"/>
<organism evidence="2 3">
    <name type="scientific">Altererythrobacter ishigakiensis</name>
    <dbReference type="NCBI Taxonomy" id="476157"/>
    <lineage>
        <taxon>Bacteria</taxon>
        <taxon>Pseudomonadati</taxon>
        <taxon>Pseudomonadota</taxon>
        <taxon>Alphaproteobacteria</taxon>
        <taxon>Sphingomonadales</taxon>
        <taxon>Erythrobacteraceae</taxon>
        <taxon>Altererythrobacter</taxon>
    </lineage>
</organism>
<protein>
    <submittedName>
        <fullName evidence="2">Uncharacterized protein</fullName>
    </submittedName>
</protein>
<evidence type="ECO:0000313" key="2">
    <source>
        <dbReference type="EMBL" id="TWJ08993.1"/>
    </source>
</evidence>
<feature type="compositionally biased region" description="Polar residues" evidence="1">
    <location>
        <begin position="1"/>
        <end position="16"/>
    </location>
</feature>
<comment type="caution">
    <text evidence="2">The sequence shown here is derived from an EMBL/GenBank/DDBJ whole genome shotgun (WGS) entry which is preliminary data.</text>
</comment>
<dbReference type="EMBL" id="VLLK01000001">
    <property type="protein sequence ID" value="TWJ08993.1"/>
    <property type="molecule type" value="Genomic_DNA"/>
</dbReference>
<dbReference type="RefSeq" id="WP_281179640.1">
    <property type="nucleotide sequence ID" value="NZ_CP015963.1"/>
</dbReference>
<sequence length="43" mass="4901">MTAFFSRQTVVQQTQGRPPVRSDATFDRMSEEIARRIACGAQR</sequence>
<dbReference type="AlphaFoldDB" id="A0A562UTR0"/>
<name>A0A562UTR0_9SPHN</name>
<reference evidence="2 3" key="1">
    <citation type="submission" date="2019-07" db="EMBL/GenBank/DDBJ databases">
        <title>Genomic Encyclopedia of Archaeal and Bacterial Type Strains, Phase II (KMG-II): from individual species to whole genera.</title>
        <authorList>
            <person name="Goeker M."/>
        </authorList>
    </citation>
    <scope>NUCLEOTIDE SEQUENCE [LARGE SCALE GENOMIC DNA]</scope>
    <source>
        <strain evidence="2 3">ATCC BAA-2084</strain>
    </source>
</reference>
<gene>
    <name evidence="2" type="ORF">JN10_0615</name>
</gene>
<evidence type="ECO:0000313" key="3">
    <source>
        <dbReference type="Proteomes" id="UP000320547"/>
    </source>
</evidence>
<feature type="region of interest" description="Disordered" evidence="1">
    <location>
        <begin position="1"/>
        <end position="24"/>
    </location>
</feature>
<evidence type="ECO:0000256" key="1">
    <source>
        <dbReference type="SAM" id="MobiDB-lite"/>
    </source>
</evidence>
<accession>A0A562UTR0</accession>
<keyword evidence="3" id="KW-1185">Reference proteome</keyword>